<protein>
    <submittedName>
        <fullName evidence="1">Uncharacterized protein</fullName>
    </submittedName>
</protein>
<name>A0A2W7C3F9_9HYPH</name>
<sequence length="84" mass="9637">MRPQVIDWPVHSISQEEAEQALAKHKLRQTVDLIINCDQPNLCIDDPRETYHDILALMPDLPKEMKRAAELVLIACAKLQHGRN</sequence>
<dbReference type="EMBL" id="MZXV01000040">
    <property type="protein sequence ID" value="PZV36891.1"/>
    <property type="molecule type" value="Genomic_DNA"/>
</dbReference>
<keyword evidence="2" id="KW-1185">Reference proteome</keyword>
<comment type="caution">
    <text evidence="1">The sequence shown here is derived from an EMBL/GenBank/DDBJ whole genome shotgun (WGS) entry which is preliminary data.</text>
</comment>
<evidence type="ECO:0000313" key="1">
    <source>
        <dbReference type="EMBL" id="PZV36891.1"/>
    </source>
</evidence>
<reference evidence="2" key="1">
    <citation type="submission" date="2017-03" db="EMBL/GenBank/DDBJ databases">
        <authorList>
            <person name="Safronova V.I."/>
            <person name="Sazanova A.L."/>
            <person name="Chirak E.R."/>
        </authorList>
    </citation>
    <scope>NUCLEOTIDE SEQUENCE [LARGE SCALE GENOMIC DNA]</scope>
    <source>
        <strain evidence="2">Ach-343</strain>
    </source>
</reference>
<organism evidence="1 2">
    <name type="scientific">Mesorhizobium kowhaii</name>
    <dbReference type="NCBI Taxonomy" id="1300272"/>
    <lineage>
        <taxon>Bacteria</taxon>
        <taxon>Pseudomonadati</taxon>
        <taxon>Pseudomonadota</taxon>
        <taxon>Alphaproteobacteria</taxon>
        <taxon>Hyphomicrobiales</taxon>
        <taxon>Phyllobacteriaceae</taxon>
        <taxon>Mesorhizobium</taxon>
    </lineage>
</organism>
<dbReference type="AlphaFoldDB" id="A0A2W7C3F9"/>
<accession>A0A2W7C3F9</accession>
<dbReference type="Proteomes" id="UP000248616">
    <property type="component" value="Unassembled WGS sequence"/>
</dbReference>
<proteinExistence type="predicted"/>
<gene>
    <name evidence="1" type="ORF">B5V02_19510</name>
</gene>
<evidence type="ECO:0000313" key="2">
    <source>
        <dbReference type="Proteomes" id="UP000248616"/>
    </source>
</evidence>